<dbReference type="GeneID" id="13541519"/>
<dbReference type="EMBL" id="DS178275">
    <property type="protein sequence ID" value="EHS62877.1"/>
    <property type="molecule type" value="Genomic_DNA"/>
</dbReference>
<evidence type="ECO:0000313" key="1">
    <source>
        <dbReference type="EMBL" id="EHS62877.1"/>
    </source>
</evidence>
<proteinExistence type="predicted"/>
<reference evidence="2" key="1">
    <citation type="journal article" date="2011" name="Proc. Natl. Acad. Sci. U.S.A.">
        <title>Obligate biotrophy features unraveled by the genomic analysis of rust fungi.</title>
        <authorList>
            <person name="Duplessis S."/>
            <person name="Cuomo C.A."/>
            <person name="Lin Y.-C."/>
            <person name="Aerts A."/>
            <person name="Tisserant E."/>
            <person name="Veneault-Fourrey C."/>
            <person name="Joly D.L."/>
            <person name="Hacquard S."/>
            <person name="Amselem J."/>
            <person name="Cantarel B.L."/>
            <person name="Chiu R."/>
            <person name="Coutinho P.M."/>
            <person name="Feau N."/>
            <person name="Field M."/>
            <person name="Frey P."/>
            <person name="Gelhaye E."/>
            <person name="Goldberg J."/>
            <person name="Grabherr M.G."/>
            <person name="Kodira C.D."/>
            <person name="Kohler A."/>
            <person name="Kuees U."/>
            <person name="Lindquist E.A."/>
            <person name="Lucas S.M."/>
            <person name="Mago R."/>
            <person name="Mauceli E."/>
            <person name="Morin E."/>
            <person name="Murat C."/>
            <person name="Pangilinan J.L."/>
            <person name="Park R."/>
            <person name="Pearson M."/>
            <person name="Quesneville H."/>
            <person name="Rouhier N."/>
            <person name="Sakthikumar S."/>
            <person name="Salamov A.A."/>
            <person name="Schmutz J."/>
            <person name="Selles B."/>
            <person name="Shapiro H."/>
            <person name="Tanguay P."/>
            <person name="Tuskan G.A."/>
            <person name="Henrissat B."/>
            <person name="Van de Peer Y."/>
            <person name="Rouze P."/>
            <person name="Ellis J.G."/>
            <person name="Dodds P.N."/>
            <person name="Schein J.E."/>
            <person name="Zhong S."/>
            <person name="Hamelin R.C."/>
            <person name="Grigoriev I.V."/>
            <person name="Szabo L.J."/>
            <person name="Martin F."/>
        </authorList>
    </citation>
    <scope>NUCLEOTIDE SEQUENCE [LARGE SCALE GENOMIC DNA]</scope>
    <source>
        <strain evidence="2">CRL 75-36-700-3 / race SCCL</strain>
    </source>
</reference>
<dbReference type="VEuPathDB" id="FungiDB:PGTG_21250"/>
<dbReference type="KEGG" id="pgr:PGTG_21250"/>
<organism evidence="1 2">
    <name type="scientific">Puccinia graminis f. sp. tritici (strain CRL 75-36-700-3 / race SCCL)</name>
    <name type="common">Black stem rust fungus</name>
    <dbReference type="NCBI Taxonomy" id="418459"/>
    <lineage>
        <taxon>Eukaryota</taxon>
        <taxon>Fungi</taxon>
        <taxon>Dikarya</taxon>
        <taxon>Basidiomycota</taxon>
        <taxon>Pucciniomycotina</taxon>
        <taxon>Pucciniomycetes</taxon>
        <taxon>Pucciniales</taxon>
        <taxon>Pucciniaceae</taxon>
        <taxon>Puccinia</taxon>
    </lineage>
</organism>
<keyword evidence="2" id="KW-1185">Reference proteome</keyword>
<gene>
    <name evidence="1" type="ORF">PGTG_21250</name>
</gene>
<dbReference type="RefSeq" id="XP_003890112.1">
    <property type="nucleotide sequence ID" value="XM_003890063.1"/>
</dbReference>
<dbReference type="HOGENOM" id="CLU_1448383_0_0_1"/>
<sequence>MPKLPIRHESPEELIQYLKRLIGHDELKLLTHVDKLIHQCTYTFLEGETTKQLPQDTSHPNQRSIGSYLRALPDLLLDGDGLEDSMSVVIDLLFPLTIIAIRINCFILSISRAELPPNQLSSISTARVLLTVVPFISYLAAQARRSTIRSNGFMFALPAAGRHGLALGVWDKRASRYTSWLLARFLP</sequence>
<accession>H6QQU8</accession>
<dbReference type="AlphaFoldDB" id="H6QQU8"/>
<dbReference type="InParanoid" id="H6QQU8"/>
<dbReference type="Proteomes" id="UP000008783">
    <property type="component" value="Unassembled WGS sequence"/>
</dbReference>
<dbReference type="OrthoDB" id="79452at2759"/>
<evidence type="ECO:0000313" key="2">
    <source>
        <dbReference type="Proteomes" id="UP000008783"/>
    </source>
</evidence>
<name>H6QQU8_PUCGT</name>
<protein>
    <submittedName>
        <fullName evidence="1">Uncharacterized protein</fullName>
    </submittedName>
</protein>